<name>A0A2S6EP98_LEGPN</name>
<evidence type="ECO:0000313" key="2">
    <source>
        <dbReference type="EMBL" id="MCZ4720502.1"/>
    </source>
</evidence>
<dbReference type="AlphaFoldDB" id="A0A2S6EP98"/>
<protein>
    <submittedName>
        <fullName evidence="3">Uncharacterized protein</fullName>
    </submittedName>
</protein>
<dbReference type="EMBL" id="JAPXIC010000095">
    <property type="protein sequence ID" value="MCZ4720502.1"/>
    <property type="molecule type" value="Genomic_DNA"/>
</dbReference>
<gene>
    <name evidence="3" type="ORF">NCTC12000_02431</name>
    <name evidence="2" type="ORF">O6C86_14965</name>
</gene>
<feature type="region of interest" description="Disordered" evidence="1">
    <location>
        <begin position="106"/>
        <end position="132"/>
    </location>
</feature>
<dbReference type="RefSeq" id="WP_011947142.1">
    <property type="nucleotide sequence ID" value="NZ_BAZA01000133.1"/>
</dbReference>
<evidence type="ECO:0000256" key="1">
    <source>
        <dbReference type="SAM" id="MobiDB-lite"/>
    </source>
</evidence>
<dbReference type="EMBL" id="UGOL01000001">
    <property type="protein sequence ID" value="STX80419.1"/>
    <property type="molecule type" value="Genomic_DNA"/>
</dbReference>
<evidence type="ECO:0000313" key="3">
    <source>
        <dbReference type="EMBL" id="STX80419.1"/>
    </source>
</evidence>
<reference evidence="3 4" key="1">
    <citation type="submission" date="2018-06" db="EMBL/GenBank/DDBJ databases">
        <authorList>
            <consortium name="Pathogen Informatics"/>
            <person name="Doyle S."/>
        </authorList>
    </citation>
    <scope>NUCLEOTIDE SEQUENCE [LARGE SCALE GENOMIC DNA]</scope>
    <source>
        <strain evidence="3 4">NCTC12000</strain>
    </source>
</reference>
<dbReference type="OMA" id="YPYSTEN"/>
<accession>A0A2S6EP98</accession>
<organism evidence="3 4">
    <name type="scientific">Legionella pneumophila</name>
    <dbReference type="NCBI Taxonomy" id="446"/>
    <lineage>
        <taxon>Bacteria</taxon>
        <taxon>Pseudomonadati</taxon>
        <taxon>Pseudomonadota</taxon>
        <taxon>Gammaproteobacteria</taxon>
        <taxon>Legionellales</taxon>
        <taxon>Legionellaceae</taxon>
        <taxon>Legionella</taxon>
    </lineage>
</organism>
<reference evidence="2" key="2">
    <citation type="submission" date="2022-12" db="EMBL/GenBank/DDBJ databases">
        <title>Comparative genomics of Legionella pneumophila isolates from the West Bank and Germany support molecular epidemiology of Legionnaires disease.</title>
        <authorList>
            <person name="Zayed A.R."/>
            <person name="Bitar D.M."/>
            <person name="Steinert M."/>
            <person name="Lueck C."/>
            <person name="Brettar I."/>
            <person name="Hoefle M.G."/>
            <person name="Bunk B."/>
        </authorList>
    </citation>
    <scope>NUCLEOTIDE SEQUENCE</scope>
    <source>
        <strain evidence="2">H23</strain>
    </source>
</reference>
<proteinExistence type="predicted"/>
<feature type="region of interest" description="Disordered" evidence="1">
    <location>
        <begin position="54"/>
        <end position="94"/>
    </location>
</feature>
<evidence type="ECO:0000313" key="4">
    <source>
        <dbReference type="Proteomes" id="UP000254631"/>
    </source>
</evidence>
<sequence length="132" mass="15053">MDEKKDKTIQINEITSTVEDEKKAQPLRKSERSLPVKSHRRSFSIFYPYSAENSKISPSAQTSNKGFLPGPDFNREHYDTVDAGGPLAGNADDKILEKIFSPRNRRRLLPESHQPQQQTVEVDDDSFRPLPI</sequence>
<feature type="compositionally biased region" description="Basic and acidic residues" evidence="1">
    <location>
        <begin position="19"/>
        <end position="34"/>
    </location>
</feature>
<feature type="compositionally biased region" description="Polar residues" evidence="1">
    <location>
        <begin position="54"/>
        <end position="65"/>
    </location>
</feature>
<feature type="region of interest" description="Disordered" evidence="1">
    <location>
        <begin position="1"/>
        <end position="37"/>
    </location>
</feature>
<dbReference type="Proteomes" id="UP000254631">
    <property type="component" value="Unassembled WGS sequence"/>
</dbReference>
<dbReference type="Proteomes" id="UP001071279">
    <property type="component" value="Unassembled WGS sequence"/>
</dbReference>